<accession>A0AAW6TU14</accession>
<evidence type="ECO:0000313" key="2">
    <source>
        <dbReference type="EMBL" id="MDI6449108.1"/>
    </source>
</evidence>
<reference evidence="2" key="1">
    <citation type="submission" date="2023-05" db="EMBL/GenBank/DDBJ databases">
        <title>Anaerotaeda fermentans gen. nov., sp. nov., a novel anaerobic planctomycete of the new family within the order Sedimentisphaerales isolated from Taman Peninsula, Russia.</title>
        <authorList>
            <person name="Khomyakova M.A."/>
            <person name="Merkel A.Y."/>
            <person name="Slobodkin A.I."/>
        </authorList>
    </citation>
    <scope>NUCLEOTIDE SEQUENCE</scope>
    <source>
        <strain evidence="2">M17dextr</strain>
    </source>
</reference>
<protein>
    <recommendedName>
        <fullName evidence="4">DUF2007 domain-containing protein</fullName>
    </recommendedName>
</protein>
<comment type="caution">
    <text evidence="2">The sequence shown here is derived from an EMBL/GenBank/DDBJ whole genome shotgun (WGS) entry which is preliminary data.</text>
</comment>
<keyword evidence="1" id="KW-0812">Transmembrane</keyword>
<gene>
    <name evidence="2" type="ORF">QJ522_08635</name>
</gene>
<keyword evidence="3" id="KW-1185">Reference proteome</keyword>
<proteinExistence type="predicted"/>
<evidence type="ECO:0008006" key="4">
    <source>
        <dbReference type="Google" id="ProtNLM"/>
    </source>
</evidence>
<sequence>MAELVTVYEARPNEVARIVGLLEGRHLHPVVVDDTERMGVYRESAHVVRIAVPAVERDMAIGMLADAGQRDRARLSHLVTITDGVVLLVLAVLGFVAVVGFVDADGKWLALTWLVLCALAAVALVRWAWPRKPRN</sequence>
<name>A0AAW6TU14_9BACT</name>
<dbReference type="AlphaFoldDB" id="A0AAW6TU14"/>
<feature type="transmembrane region" description="Helical" evidence="1">
    <location>
        <begin position="78"/>
        <end position="102"/>
    </location>
</feature>
<keyword evidence="1" id="KW-1133">Transmembrane helix</keyword>
<feature type="transmembrane region" description="Helical" evidence="1">
    <location>
        <begin position="108"/>
        <end position="129"/>
    </location>
</feature>
<keyword evidence="1" id="KW-0472">Membrane</keyword>
<evidence type="ECO:0000313" key="3">
    <source>
        <dbReference type="Proteomes" id="UP001431776"/>
    </source>
</evidence>
<organism evidence="2 3">
    <name type="scientific">Anaerobaca lacustris</name>
    <dbReference type="NCBI Taxonomy" id="3044600"/>
    <lineage>
        <taxon>Bacteria</taxon>
        <taxon>Pseudomonadati</taxon>
        <taxon>Planctomycetota</taxon>
        <taxon>Phycisphaerae</taxon>
        <taxon>Sedimentisphaerales</taxon>
        <taxon>Anaerobacaceae</taxon>
        <taxon>Anaerobaca</taxon>
    </lineage>
</organism>
<dbReference type="EMBL" id="JASCXX010000008">
    <property type="protein sequence ID" value="MDI6449108.1"/>
    <property type="molecule type" value="Genomic_DNA"/>
</dbReference>
<dbReference type="Proteomes" id="UP001431776">
    <property type="component" value="Unassembled WGS sequence"/>
</dbReference>
<dbReference type="RefSeq" id="WP_349244515.1">
    <property type="nucleotide sequence ID" value="NZ_JASCXX010000008.1"/>
</dbReference>
<evidence type="ECO:0000256" key="1">
    <source>
        <dbReference type="SAM" id="Phobius"/>
    </source>
</evidence>